<dbReference type="Proteomes" id="UP001159405">
    <property type="component" value="Unassembled WGS sequence"/>
</dbReference>
<proteinExistence type="predicted"/>
<accession>A0ABN8RVF2</accession>
<reference evidence="1 2" key="1">
    <citation type="submission" date="2022-05" db="EMBL/GenBank/DDBJ databases">
        <authorList>
            <consortium name="Genoscope - CEA"/>
            <person name="William W."/>
        </authorList>
    </citation>
    <scope>NUCLEOTIDE SEQUENCE [LARGE SCALE GENOMIC DNA]</scope>
</reference>
<gene>
    <name evidence="1" type="ORF">PLOB_00028054</name>
</gene>
<keyword evidence="2" id="KW-1185">Reference proteome</keyword>
<organism evidence="1 2">
    <name type="scientific">Porites lobata</name>
    <dbReference type="NCBI Taxonomy" id="104759"/>
    <lineage>
        <taxon>Eukaryota</taxon>
        <taxon>Metazoa</taxon>
        <taxon>Cnidaria</taxon>
        <taxon>Anthozoa</taxon>
        <taxon>Hexacorallia</taxon>
        <taxon>Scleractinia</taxon>
        <taxon>Fungiina</taxon>
        <taxon>Poritidae</taxon>
        <taxon>Porites</taxon>
    </lineage>
</organism>
<protein>
    <recommendedName>
        <fullName evidence="3">DUF4371 domain-containing protein</fullName>
    </recommendedName>
</protein>
<name>A0ABN8RVF2_9CNID</name>
<evidence type="ECO:0000313" key="1">
    <source>
        <dbReference type="EMBL" id="CAH3183113.1"/>
    </source>
</evidence>
<evidence type="ECO:0000313" key="2">
    <source>
        <dbReference type="Proteomes" id="UP001159405"/>
    </source>
</evidence>
<dbReference type="EMBL" id="CALNXK010000343">
    <property type="protein sequence ID" value="CAH3183113.1"/>
    <property type="molecule type" value="Genomic_DNA"/>
</dbReference>
<sequence>MQKYAKSNGHLSAQTAVLAMQKPVREIVIAQSFNKGKKNEEEKERREVVVNMTTAYFIAKEKIPFSKFPGLINLQKKNGLQISSTYANDKSCAEMVSVLGKVFKERTVSGINQSNYISVMADGATDAGGLENETVFCRYLTDGQPVNRLLGHKAVEHTHAQGLKDAICTTFQEASVNWEQKLVAFGADGASVNLGKKAGLAALLRKEFPFLVDFHCLPHRLELALLELQKSCKSVDDVYSVLHLIWKTYPYSPKSVRALKSIADELQVDILKPTQVRGTRWLLHVSLALNVFVGTAKSVSVSEPAQYSAVLMHMEDLSVNSKVADIQGRARYISSKMNDIHFAAFCHFLADLFSILSRLSLQMQRNDIILPTIVSHLKESKLRVECLTSRPAPDGHLENCLPTMKKGQSFPGVVLSGTLEGKATRGGITTSSLQSEIETAVNLCIRALNERFDVLLEATGCRPSIETSTTVYGPKEVVKDMLIFIVDVWPTRSSDLMDYGRQEIQRLTD</sequence>
<evidence type="ECO:0008006" key="3">
    <source>
        <dbReference type="Google" id="ProtNLM"/>
    </source>
</evidence>
<dbReference type="PANTHER" id="PTHR46880:SF5">
    <property type="entry name" value="DUF4371 DOMAIN-CONTAINING PROTEIN"/>
    <property type="match status" value="1"/>
</dbReference>
<comment type="caution">
    <text evidence="1">The sequence shown here is derived from an EMBL/GenBank/DDBJ whole genome shotgun (WGS) entry which is preliminary data.</text>
</comment>
<dbReference type="PANTHER" id="PTHR46880">
    <property type="entry name" value="RAS-ASSOCIATING DOMAIN-CONTAINING PROTEIN"/>
    <property type="match status" value="1"/>
</dbReference>